<dbReference type="Gene3D" id="2.130.10.10">
    <property type="entry name" value="YVTN repeat-like/Quinoprotein amine dehydrogenase"/>
    <property type="match status" value="3"/>
</dbReference>
<keyword evidence="9" id="KW-1185">Reference proteome</keyword>
<comment type="caution">
    <text evidence="8">The sequence shown here is derived from an EMBL/GenBank/DDBJ whole genome shotgun (WGS) entry which is preliminary data.</text>
</comment>
<dbReference type="OrthoDB" id="5594999at2759"/>
<dbReference type="SMART" id="SM00320">
    <property type="entry name" value="WD40"/>
    <property type="match status" value="5"/>
</dbReference>
<keyword evidence="5" id="KW-0677">Repeat</keyword>
<comment type="subcellular location">
    <subcellularLocation>
        <location evidence="1">Cytoplasm</location>
    </subcellularLocation>
</comment>
<dbReference type="Pfam" id="PF00400">
    <property type="entry name" value="WD40"/>
    <property type="match status" value="2"/>
</dbReference>
<evidence type="ECO:0000256" key="1">
    <source>
        <dbReference type="ARBA" id="ARBA00004496"/>
    </source>
</evidence>
<keyword evidence="3 7" id="KW-0853">WD repeat</keyword>
<dbReference type="PANTHER" id="PTHR14344:SF3">
    <property type="entry name" value="WD REPEAT-CONTAINING PROTEIN 6"/>
    <property type="match status" value="1"/>
</dbReference>
<evidence type="ECO:0000256" key="6">
    <source>
        <dbReference type="ARBA" id="ARBA00038255"/>
    </source>
</evidence>
<dbReference type="InterPro" id="IPR036322">
    <property type="entry name" value="WD40_repeat_dom_sf"/>
</dbReference>
<protein>
    <submittedName>
        <fullName evidence="8">WD repeat-containing protein 6</fullName>
    </submittedName>
</protein>
<comment type="similarity">
    <text evidence="6">Belongs to the WD repeat WDR6 family.</text>
</comment>
<dbReference type="InterPro" id="IPR001680">
    <property type="entry name" value="WD40_rpt"/>
</dbReference>
<keyword evidence="2" id="KW-0963">Cytoplasm</keyword>
<accession>A0A9W8YCT6</accession>
<keyword evidence="4" id="KW-0819">tRNA processing</keyword>
<dbReference type="GO" id="GO:0005737">
    <property type="term" value="C:cytoplasm"/>
    <property type="evidence" value="ECO:0007669"/>
    <property type="project" value="UniProtKB-SubCell"/>
</dbReference>
<gene>
    <name evidence="8" type="primary">WDR6</name>
    <name evidence="8" type="ORF">N0V83_002763</name>
</gene>
<dbReference type="SUPFAM" id="SSF50978">
    <property type="entry name" value="WD40 repeat-like"/>
    <property type="match status" value="1"/>
</dbReference>
<dbReference type="EMBL" id="JAPEUY010000004">
    <property type="protein sequence ID" value="KAJ4374024.1"/>
    <property type="molecule type" value="Genomic_DNA"/>
</dbReference>
<dbReference type="PANTHER" id="PTHR14344">
    <property type="entry name" value="WD REPEAT PROTEIN"/>
    <property type="match status" value="1"/>
</dbReference>
<dbReference type="PROSITE" id="PS50082">
    <property type="entry name" value="WD_REPEATS_2"/>
    <property type="match status" value="1"/>
</dbReference>
<dbReference type="GO" id="GO:0030488">
    <property type="term" value="P:tRNA methylation"/>
    <property type="evidence" value="ECO:0007669"/>
    <property type="project" value="TreeGrafter"/>
</dbReference>
<dbReference type="InterPro" id="IPR019775">
    <property type="entry name" value="WD40_repeat_CS"/>
</dbReference>
<evidence type="ECO:0000256" key="4">
    <source>
        <dbReference type="ARBA" id="ARBA00022694"/>
    </source>
</evidence>
<evidence type="ECO:0000313" key="9">
    <source>
        <dbReference type="Proteomes" id="UP001140560"/>
    </source>
</evidence>
<dbReference type="Proteomes" id="UP001140560">
    <property type="component" value="Unassembled WGS sequence"/>
</dbReference>
<reference evidence="8" key="1">
    <citation type="submission" date="2022-10" db="EMBL/GenBank/DDBJ databases">
        <title>Tapping the CABI collections for fungal endophytes: first genome assemblies for Collariella, Neodidymelliopsis, Ascochyta clinopodiicola, Didymella pomorum, Didymosphaeria variabile, Neocosmospora piperis and Neocucurbitaria cava.</title>
        <authorList>
            <person name="Hill R."/>
        </authorList>
    </citation>
    <scope>NUCLEOTIDE SEQUENCE</scope>
    <source>
        <strain evidence="8">IMI 356814</strain>
    </source>
</reference>
<evidence type="ECO:0000313" key="8">
    <source>
        <dbReference type="EMBL" id="KAJ4374024.1"/>
    </source>
</evidence>
<evidence type="ECO:0000256" key="2">
    <source>
        <dbReference type="ARBA" id="ARBA00022490"/>
    </source>
</evidence>
<sequence>MPIIVAAGTAFGEIIYWSWSHNPGVGSVSRIHRVFLGHEGSIFGVQISKELPSGCCQELRRVVASCSDDRTIRIWDVSDVDTIAATSEGEEHHEHVLRSRHTGFSNESFDADSFASSNCLATGWGHMSRVWTVRFLDPPSRNGSLFLLSGGEDATSRTWELVPNDDGKAQFPYKLSHLAYVSQHSGKNLWSTTVAPGSAGLPQVVCGAADSKITTHSIAHLWQNTMAQAKDGTTGYTLHDIYSLTQPPIEASHTAASQHRNQSSKKADFLRNYCFIDECTVLFTTNSGRVLSGSLATDASSQSGLLTHTTLVAQLDDLFGYSVCTSGVQPGLAFIAGAKGSIYTYSQNTGALSKLHSINGKVGEMHTASFKIDAGQEIVALLITIVGQEDAQLWYVDTADDGGIFYVTAVPISDGLTGSLVTSMAHVDTFSNHFLFLGFRRGSIAVYRLSDDDPQTSQTTLFRFIENAHGTETVTCLTWNPLSADSAQGHILSVGRNGRLVVHYVDLSTNFVQLVHNLTLPIGPNIESLYFYDDHLLVHGFSSKRWVLYDVTVEEEVMGVETGGAHRSWAFRPSSSSQGGTLVWTRAADMHIYSQIGPNHTVIRSGGHGREIKAVAVSPVGIQRSIPRRIATGAEDTDIKIFKYIDGELVCRKTIRKHTTGIQHLKWSDDGDYLFSSGGCEECT</sequence>
<name>A0A9W8YCT6_9PLEO</name>
<evidence type="ECO:0000256" key="5">
    <source>
        <dbReference type="ARBA" id="ARBA00022737"/>
    </source>
</evidence>
<dbReference type="PROSITE" id="PS00678">
    <property type="entry name" value="WD_REPEATS_1"/>
    <property type="match status" value="1"/>
</dbReference>
<proteinExistence type="inferred from homology"/>
<organism evidence="8 9">
    <name type="scientific">Neocucurbitaria cava</name>
    <dbReference type="NCBI Taxonomy" id="798079"/>
    <lineage>
        <taxon>Eukaryota</taxon>
        <taxon>Fungi</taxon>
        <taxon>Dikarya</taxon>
        <taxon>Ascomycota</taxon>
        <taxon>Pezizomycotina</taxon>
        <taxon>Dothideomycetes</taxon>
        <taxon>Pleosporomycetidae</taxon>
        <taxon>Pleosporales</taxon>
        <taxon>Pleosporineae</taxon>
        <taxon>Cucurbitariaceae</taxon>
        <taxon>Neocucurbitaria</taxon>
    </lineage>
</organism>
<dbReference type="InterPro" id="IPR015943">
    <property type="entry name" value="WD40/YVTN_repeat-like_dom_sf"/>
</dbReference>
<feature type="repeat" description="WD" evidence="7">
    <location>
        <begin position="35"/>
        <end position="85"/>
    </location>
</feature>
<dbReference type="InterPro" id="IPR051973">
    <property type="entry name" value="tRNA_Anticodon_Mtase-Reg"/>
</dbReference>
<evidence type="ECO:0000256" key="7">
    <source>
        <dbReference type="PROSITE-ProRule" id="PRU00221"/>
    </source>
</evidence>
<dbReference type="AlphaFoldDB" id="A0A9W8YCT6"/>
<evidence type="ECO:0000256" key="3">
    <source>
        <dbReference type="ARBA" id="ARBA00022574"/>
    </source>
</evidence>